<keyword evidence="6" id="KW-0256">Endoplasmic reticulum</keyword>
<dbReference type="Pfam" id="PF15183">
    <property type="entry name" value="MRAP"/>
    <property type="match status" value="1"/>
</dbReference>
<reference evidence="12" key="1">
    <citation type="journal article" date="2011" name="Nature">
        <title>A high-resolution map of human evolutionary constraint using 29 mammals.</title>
        <authorList>
            <person name="Lindblad-Toh K."/>
            <person name="Garber M."/>
            <person name="Zuk O."/>
            <person name="Lin M.F."/>
            <person name="Parker B.J."/>
            <person name="Washietl S."/>
            <person name="Kheradpour P."/>
            <person name="Ernst J."/>
            <person name="Jordan G."/>
            <person name="Mauceli E."/>
            <person name="Ward L.D."/>
            <person name="Lowe C.B."/>
            <person name="Holloway A.K."/>
            <person name="Clamp M."/>
            <person name="Gnerre S."/>
            <person name="Alfoldi J."/>
            <person name="Beal K."/>
            <person name="Chang J."/>
            <person name="Clawson H."/>
            <person name="Cuff J."/>
            <person name="Di Palma F."/>
            <person name="Fitzgerald S."/>
            <person name="Flicek P."/>
            <person name="Guttman M."/>
            <person name="Hubisz M.J."/>
            <person name="Jaffe D.B."/>
            <person name="Jungreis I."/>
            <person name="Kent W.J."/>
            <person name="Kostka D."/>
            <person name="Lara M."/>
            <person name="Martins A.L."/>
            <person name="Massingham T."/>
            <person name="Moltke I."/>
            <person name="Raney B.J."/>
            <person name="Rasmussen M.D."/>
            <person name="Robinson J."/>
            <person name="Stark A."/>
            <person name="Vilella A.J."/>
            <person name="Wen J."/>
            <person name="Xie X."/>
            <person name="Zody M.C."/>
            <person name="Baldwin J."/>
            <person name="Bloom T."/>
            <person name="Chin C.W."/>
            <person name="Heiman D."/>
            <person name="Nicol R."/>
            <person name="Nusbaum C."/>
            <person name="Young S."/>
            <person name="Wilkinson J."/>
            <person name="Worley K.C."/>
            <person name="Kovar C.L."/>
            <person name="Muzny D.M."/>
            <person name="Gibbs R.A."/>
            <person name="Cree A."/>
            <person name="Dihn H.H."/>
            <person name="Fowler G."/>
            <person name="Jhangiani S."/>
            <person name="Joshi V."/>
            <person name="Lee S."/>
            <person name="Lewis L.R."/>
            <person name="Nazareth L.V."/>
            <person name="Okwuonu G."/>
            <person name="Santibanez J."/>
            <person name="Warren W.C."/>
            <person name="Mardis E.R."/>
            <person name="Weinstock G.M."/>
            <person name="Wilson R.K."/>
            <person name="Delehaunty K."/>
            <person name="Dooling D."/>
            <person name="Fronik C."/>
            <person name="Fulton L."/>
            <person name="Fulton B."/>
            <person name="Graves T."/>
            <person name="Minx P."/>
            <person name="Sodergren E."/>
            <person name="Birney E."/>
            <person name="Margulies E.H."/>
            <person name="Herrero J."/>
            <person name="Green E.D."/>
            <person name="Haussler D."/>
            <person name="Siepel A."/>
            <person name="Goldman N."/>
            <person name="Pollard K.S."/>
            <person name="Pedersen J.S."/>
            <person name="Lander E.S."/>
            <person name="Kellis M."/>
        </authorList>
    </citation>
    <scope>NUCLEOTIDE SEQUENCE [LARGE SCALE GENOMIC DNA]</scope>
    <source>
        <strain evidence="12">2N</strain>
    </source>
</reference>
<dbReference type="GeneTree" id="ENSGT01030000235126"/>
<reference evidence="11" key="2">
    <citation type="submission" date="2025-08" db="UniProtKB">
        <authorList>
            <consortium name="Ensembl"/>
        </authorList>
    </citation>
    <scope>IDENTIFICATION</scope>
    <source>
        <strain evidence="11">2N</strain>
    </source>
</reference>
<evidence type="ECO:0000256" key="6">
    <source>
        <dbReference type="ARBA" id="ARBA00022824"/>
    </source>
</evidence>
<dbReference type="GO" id="GO:0070996">
    <property type="term" value="F:type 1 melanocortin receptor binding"/>
    <property type="evidence" value="ECO:0007669"/>
    <property type="project" value="TreeGrafter"/>
</dbReference>
<dbReference type="Proteomes" id="UP000005447">
    <property type="component" value="Unassembled WGS sequence"/>
</dbReference>
<dbReference type="PANTHER" id="PTHR28675">
    <property type="entry name" value="MELANOCORTIN-2 RECEPTOR ACCESSORY PROTEIN 2"/>
    <property type="match status" value="1"/>
</dbReference>
<evidence type="ECO:0000313" key="12">
    <source>
        <dbReference type="Proteomes" id="UP000005447"/>
    </source>
</evidence>
<organism evidence="11 12">
    <name type="scientific">Cavia porcellus</name>
    <name type="common">Guinea pig</name>
    <dbReference type="NCBI Taxonomy" id="10141"/>
    <lineage>
        <taxon>Eukaryota</taxon>
        <taxon>Metazoa</taxon>
        <taxon>Chordata</taxon>
        <taxon>Craniata</taxon>
        <taxon>Vertebrata</taxon>
        <taxon>Euteleostomi</taxon>
        <taxon>Mammalia</taxon>
        <taxon>Eutheria</taxon>
        <taxon>Euarchontoglires</taxon>
        <taxon>Glires</taxon>
        <taxon>Rodentia</taxon>
        <taxon>Hystricomorpha</taxon>
        <taxon>Caviidae</taxon>
        <taxon>Cavia</taxon>
    </lineage>
</organism>
<dbReference type="OMA" id="CHREPLG"/>
<keyword evidence="12" id="KW-1185">Reference proteome</keyword>
<keyword evidence="7 10" id="KW-1133">Transmembrane helix</keyword>
<evidence type="ECO:0000256" key="8">
    <source>
        <dbReference type="ARBA" id="ARBA00023136"/>
    </source>
</evidence>
<evidence type="ECO:0000256" key="4">
    <source>
        <dbReference type="ARBA" id="ARBA00022475"/>
    </source>
</evidence>
<dbReference type="STRING" id="10141.ENSCPOP00000032922"/>
<keyword evidence="8 10" id="KW-0472">Membrane</keyword>
<evidence type="ECO:0000256" key="7">
    <source>
        <dbReference type="ARBA" id="ARBA00022989"/>
    </source>
</evidence>
<dbReference type="VEuPathDB" id="HostDB:ENSCPOG00000034158"/>
<dbReference type="EMBL" id="AAKN02041940">
    <property type="status" value="NOT_ANNOTATED_CDS"/>
    <property type="molecule type" value="Genomic_DNA"/>
</dbReference>
<dbReference type="GO" id="GO:0031780">
    <property type="term" value="F:corticotropin hormone receptor binding"/>
    <property type="evidence" value="ECO:0007669"/>
    <property type="project" value="TreeGrafter"/>
</dbReference>
<gene>
    <name evidence="11" type="primary">Mrap</name>
</gene>
<reference evidence="11" key="3">
    <citation type="submission" date="2025-09" db="UniProtKB">
        <authorList>
            <consortium name="Ensembl"/>
        </authorList>
    </citation>
    <scope>IDENTIFICATION</scope>
    <source>
        <strain evidence="11">2N</strain>
    </source>
</reference>
<feature type="region of interest" description="Disordered" evidence="9">
    <location>
        <begin position="64"/>
        <end position="85"/>
    </location>
</feature>
<evidence type="ECO:0000313" key="11">
    <source>
        <dbReference type="Ensembl" id="ENSCPOP00000032922.1"/>
    </source>
</evidence>
<dbReference type="GO" id="GO:0005886">
    <property type="term" value="C:plasma membrane"/>
    <property type="evidence" value="ECO:0007669"/>
    <property type="project" value="UniProtKB-SubCell"/>
</dbReference>
<sequence length="109" mass="12172">MNTTNTSTPYYSYEYYLDYLDFLPVDEKKLKVHKHSIAIAFWVSLAAFVMLLFLILLCMSRSGASHVRPSPQRPGSPRSPGLGLPLCFRRASKRTVEEPASGPGGDPRP</sequence>
<dbReference type="GO" id="GO:0031781">
    <property type="term" value="F:type 3 melanocortin receptor binding"/>
    <property type="evidence" value="ECO:0007669"/>
    <property type="project" value="TreeGrafter"/>
</dbReference>
<dbReference type="FunCoup" id="A0A286Y511">
    <property type="interactions" value="220"/>
</dbReference>
<protein>
    <recommendedName>
        <fullName evidence="13">Melanocortin 2 receptor accessory protein</fullName>
    </recommendedName>
</protein>
<feature type="transmembrane region" description="Helical" evidence="10">
    <location>
        <begin position="37"/>
        <end position="59"/>
    </location>
</feature>
<dbReference type="GO" id="GO:0106070">
    <property type="term" value="P:regulation of adenylate cyclase-activating G protein-coupled receptor signaling pathway"/>
    <property type="evidence" value="ECO:0007669"/>
    <property type="project" value="TreeGrafter"/>
</dbReference>
<evidence type="ECO:0000256" key="1">
    <source>
        <dbReference type="ARBA" id="ARBA00004162"/>
    </source>
</evidence>
<proteinExistence type="inferred from homology"/>
<feature type="region of interest" description="Disordered" evidence="9">
    <location>
        <begin position="90"/>
        <end position="109"/>
    </location>
</feature>
<evidence type="ECO:0000256" key="5">
    <source>
        <dbReference type="ARBA" id="ARBA00022692"/>
    </source>
</evidence>
<dbReference type="GO" id="GO:0031782">
    <property type="term" value="F:type 4 melanocortin receptor binding"/>
    <property type="evidence" value="ECO:0007669"/>
    <property type="project" value="TreeGrafter"/>
</dbReference>
<name>A0A286Y511_CAVPO</name>
<dbReference type="GO" id="GO:0031783">
    <property type="term" value="F:type 5 melanocortin receptor binding"/>
    <property type="evidence" value="ECO:0007669"/>
    <property type="project" value="TreeGrafter"/>
</dbReference>
<dbReference type="GO" id="GO:0030545">
    <property type="term" value="F:signaling receptor regulator activity"/>
    <property type="evidence" value="ECO:0007669"/>
    <property type="project" value="TreeGrafter"/>
</dbReference>
<evidence type="ECO:0000256" key="2">
    <source>
        <dbReference type="ARBA" id="ARBA00004389"/>
    </source>
</evidence>
<keyword evidence="5 10" id="KW-0812">Transmembrane</keyword>
<dbReference type="InterPro" id="IPR028111">
    <property type="entry name" value="MRAP"/>
</dbReference>
<evidence type="ECO:0000256" key="3">
    <source>
        <dbReference type="ARBA" id="ARBA00010063"/>
    </source>
</evidence>
<evidence type="ECO:0000256" key="9">
    <source>
        <dbReference type="SAM" id="MobiDB-lite"/>
    </source>
</evidence>
<keyword evidence="4" id="KW-1003">Cell membrane</keyword>
<feature type="compositionally biased region" description="Low complexity" evidence="9">
    <location>
        <begin position="68"/>
        <end position="85"/>
    </location>
</feature>
<dbReference type="AlphaFoldDB" id="A0A286Y511"/>
<dbReference type="Ensembl" id="ENSCPOT00000032141.1">
    <property type="protein sequence ID" value="ENSCPOP00000032922.1"/>
    <property type="gene ID" value="ENSCPOG00000034158.1"/>
</dbReference>
<comment type="similarity">
    <text evidence="3">Belongs to the MRAP family.</text>
</comment>
<evidence type="ECO:0000256" key="10">
    <source>
        <dbReference type="SAM" id="Phobius"/>
    </source>
</evidence>
<dbReference type="PANTHER" id="PTHR28675:SF2">
    <property type="entry name" value="MELANOCORTIN-2 RECEPTOR ACCESSORY PROTEIN"/>
    <property type="match status" value="1"/>
</dbReference>
<dbReference type="Bgee" id="ENSCPOG00000034158">
    <property type="expression patterns" value="Expressed in adrenal gland and 13 other cell types or tissues"/>
</dbReference>
<evidence type="ECO:0008006" key="13">
    <source>
        <dbReference type="Google" id="ProtNLM"/>
    </source>
</evidence>
<dbReference type="InParanoid" id="A0A286Y511"/>
<dbReference type="GO" id="GO:0072659">
    <property type="term" value="P:protein localization to plasma membrane"/>
    <property type="evidence" value="ECO:0007669"/>
    <property type="project" value="TreeGrafter"/>
</dbReference>
<dbReference type="GO" id="GO:0005789">
    <property type="term" value="C:endoplasmic reticulum membrane"/>
    <property type="evidence" value="ECO:0007669"/>
    <property type="project" value="UniProtKB-SubCell"/>
</dbReference>
<accession>A0A286Y511</accession>
<comment type="subcellular location">
    <subcellularLocation>
        <location evidence="1">Cell membrane</location>
        <topology evidence="1">Single-pass membrane protein</topology>
    </subcellularLocation>
    <subcellularLocation>
        <location evidence="2">Endoplasmic reticulum membrane</location>
        <topology evidence="2">Single-pass membrane protein</topology>
    </subcellularLocation>
</comment>